<name>A0A0L1J4I7_ASPN3</name>
<dbReference type="EMBL" id="JNOM01000107">
    <property type="protein sequence ID" value="KNG86654.1"/>
    <property type="molecule type" value="Genomic_DNA"/>
</dbReference>
<dbReference type="GeneID" id="26807478"/>
<keyword evidence="2" id="KW-1185">Reference proteome</keyword>
<dbReference type="RefSeq" id="XP_015407577.1">
    <property type="nucleotide sequence ID" value="XM_015550931.1"/>
</dbReference>
<reference evidence="1 2" key="1">
    <citation type="submission" date="2014-06" db="EMBL/GenBank/DDBJ databases">
        <title>The Genome of the Aflatoxigenic Filamentous Fungus Aspergillus nomius.</title>
        <authorList>
            <person name="Moore M.G."/>
            <person name="Shannon B.M."/>
            <person name="Brian M.M."/>
        </authorList>
    </citation>
    <scope>NUCLEOTIDE SEQUENCE [LARGE SCALE GENOMIC DNA]</scope>
    <source>
        <strain evidence="1 2">NRRL 13137</strain>
    </source>
</reference>
<gene>
    <name evidence="1" type="ORF">ANOM_005674</name>
</gene>
<proteinExistence type="predicted"/>
<organism evidence="1 2">
    <name type="scientific">Aspergillus nomiae NRRL (strain ATCC 15546 / NRRL 13137 / CBS 260.88 / M93)</name>
    <dbReference type="NCBI Taxonomy" id="1509407"/>
    <lineage>
        <taxon>Eukaryota</taxon>
        <taxon>Fungi</taxon>
        <taxon>Dikarya</taxon>
        <taxon>Ascomycota</taxon>
        <taxon>Pezizomycotina</taxon>
        <taxon>Eurotiomycetes</taxon>
        <taxon>Eurotiomycetidae</taxon>
        <taxon>Eurotiales</taxon>
        <taxon>Aspergillaceae</taxon>
        <taxon>Aspergillus</taxon>
        <taxon>Aspergillus subgen. Circumdati</taxon>
    </lineage>
</organism>
<protein>
    <submittedName>
        <fullName evidence="1">Uncharacterized protein</fullName>
    </submittedName>
</protein>
<accession>A0A0L1J4I7</accession>
<dbReference type="OrthoDB" id="76567at2759"/>
<dbReference type="Proteomes" id="UP000037505">
    <property type="component" value="Unassembled WGS sequence"/>
</dbReference>
<dbReference type="AlphaFoldDB" id="A0A0L1J4I7"/>
<evidence type="ECO:0000313" key="2">
    <source>
        <dbReference type="Proteomes" id="UP000037505"/>
    </source>
</evidence>
<evidence type="ECO:0000313" key="1">
    <source>
        <dbReference type="EMBL" id="KNG86654.1"/>
    </source>
</evidence>
<sequence length="274" mass="30833">MERLQVEAEAIQENLTANEGTGNQWLVVLGLTKKAIEKLASHENGLRGIAYRFQWEGTVGIIKIIPGYSHECPTQDFAMAINDQLAAMGVRRNDRTWGGGTTYSPTCNTGKEANEIFTPFNRRPFRGIVDWPTLVIETGARESYRKLQEDVRWWFENSSGRVRIAIVIIVHKDFMRFEQWQLVPHTSTTNAPTPLTRRYSNQSCPQVPNVSGAAQPVHTQRPYSAQEVLITPDSVTGAPMIIPFEALYDRGRGPTETDVILTADDFRDFASTSF</sequence>
<comment type="caution">
    <text evidence="1">The sequence shown here is derived from an EMBL/GenBank/DDBJ whole genome shotgun (WGS) entry which is preliminary data.</text>
</comment>